<dbReference type="CDD" id="cd00067">
    <property type="entry name" value="GAL4"/>
    <property type="match status" value="1"/>
</dbReference>
<keyword evidence="6" id="KW-1185">Reference proteome</keyword>
<dbReference type="SUPFAM" id="SSF57701">
    <property type="entry name" value="Zn2/Cys6 DNA-binding domain"/>
    <property type="match status" value="1"/>
</dbReference>
<gene>
    <name evidence="5" type="ORF">B0J13DRAFT_555987</name>
</gene>
<keyword evidence="2" id="KW-0539">Nucleus</keyword>
<evidence type="ECO:0000313" key="5">
    <source>
        <dbReference type="EMBL" id="KAH7142727.1"/>
    </source>
</evidence>
<dbReference type="InterPro" id="IPR036864">
    <property type="entry name" value="Zn2-C6_fun-type_DNA-bd_sf"/>
</dbReference>
<dbReference type="OrthoDB" id="39175at2759"/>
<dbReference type="PROSITE" id="PS00463">
    <property type="entry name" value="ZN2_CY6_FUNGAL_1"/>
    <property type="match status" value="1"/>
</dbReference>
<name>A0A9P9ERS7_9HYPO</name>
<evidence type="ECO:0000259" key="4">
    <source>
        <dbReference type="PROSITE" id="PS50048"/>
    </source>
</evidence>
<feature type="domain" description="Zn(2)-C6 fungal-type" evidence="4">
    <location>
        <begin position="15"/>
        <end position="45"/>
    </location>
</feature>
<dbReference type="AlphaFoldDB" id="A0A9P9ERS7"/>
<dbReference type="Pfam" id="PF00172">
    <property type="entry name" value="Zn_clus"/>
    <property type="match status" value="1"/>
</dbReference>
<dbReference type="GO" id="GO:0008270">
    <property type="term" value="F:zinc ion binding"/>
    <property type="evidence" value="ECO:0007669"/>
    <property type="project" value="InterPro"/>
</dbReference>
<dbReference type="Proteomes" id="UP000717696">
    <property type="component" value="Unassembled WGS sequence"/>
</dbReference>
<evidence type="ECO:0000313" key="6">
    <source>
        <dbReference type="Proteomes" id="UP000717696"/>
    </source>
</evidence>
<dbReference type="InterPro" id="IPR001138">
    <property type="entry name" value="Zn2Cys6_DnaBD"/>
</dbReference>
<comment type="caution">
    <text evidence="5">The sequence shown here is derived from an EMBL/GenBank/DDBJ whole genome shotgun (WGS) entry which is preliminary data.</text>
</comment>
<evidence type="ECO:0000256" key="1">
    <source>
        <dbReference type="ARBA" id="ARBA00004123"/>
    </source>
</evidence>
<accession>A0A9P9ERS7</accession>
<proteinExistence type="predicted"/>
<organism evidence="5 6">
    <name type="scientific">Dactylonectria estremocensis</name>
    <dbReference type="NCBI Taxonomy" id="1079267"/>
    <lineage>
        <taxon>Eukaryota</taxon>
        <taxon>Fungi</taxon>
        <taxon>Dikarya</taxon>
        <taxon>Ascomycota</taxon>
        <taxon>Pezizomycotina</taxon>
        <taxon>Sordariomycetes</taxon>
        <taxon>Hypocreomycetidae</taxon>
        <taxon>Hypocreales</taxon>
        <taxon>Nectriaceae</taxon>
        <taxon>Dactylonectria</taxon>
    </lineage>
</organism>
<feature type="region of interest" description="Disordered" evidence="3">
    <location>
        <begin position="96"/>
        <end position="143"/>
    </location>
</feature>
<protein>
    <recommendedName>
        <fullName evidence="4">Zn(2)-C6 fungal-type domain-containing protein</fullName>
    </recommendedName>
</protein>
<evidence type="ECO:0000256" key="2">
    <source>
        <dbReference type="ARBA" id="ARBA00023242"/>
    </source>
</evidence>
<reference evidence="5" key="1">
    <citation type="journal article" date="2021" name="Nat. Commun.">
        <title>Genetic determinants of endophytism in the Arabidopsis root mycobiome.</title>
        <authorList>
            <person name="Mesny F."/>
            <person name="Miyauchi S."/>
            <person name="Thiergart T."/>
            <person name="Pickel B."/>
            <person name="Atanasova L."/>
            <person name="Karlsson M."/>
            <person name="Huettel B."/>
            <person name="Barry K.W."/>
            <person name="Haridas S."/>
            <person name="Chen C."/>
            <person name="Bauer D."/>
            <person name="Andreopoulos W."/>
            <person name="Pangilinan J."/>
            <person name="LaButti K."/>
            <person name="Riley R."/>
            <person name="Lipzen A."/>
            <person name="Clum A."/>
            <person name="Drula E."/>
            <person name="Henrissat B."/>
            <person name="Kohler A."/>
            <person name="Grigoriev I.V."/>
            <person name="Martin F.M."/>
            <person name="Hacquard S."/>
        </authorList>
    </citation>
    <scope>NUCLEOTIDE SEQUENCE</scope>
    <source>
        <strain evidence="5">MPI-CAGE-AT-0021</strain>
    </source>
</reference>
<dbReference type="PROSITE" id="PS50048">
    <property type="entry name" value="ZN2_CY6_FUNGAL_2"/>
    <property type="match status" value="1"/>
</dbReference>
<dbReference type="PANTHER" id="PTHR31001">
    <property type="entry name" value="UNCHARACTERIZED TRANSCRIPTIONAL REGULATORY PROTEIN"/>
    <property type="match status" value="1"/>
</dbReference>
<sequence length="609" mass="68153">MDLPVQPGCSQPALACMSCKTQKIRCNRLKPKCGGCEVRGKTCIYPERRKIKKPNPPRRQPKEPKISDDAFSCLLERLLQVEEKCTQLRITNSSVDETPTESATLNGDSLKNYSGSSSLKPARSSEAESLVPSSNLRAEAEPVAKEPEASCSTNCLTTPMDVDVRLREAIKQVFCLKQQNLNKQVESVDFHLEPELAKACVKHFCTHFQIDSFPSFINMKLMHLIPEIVNMPEVSIEPVVLVLYYGILYHGSMLIETDGDPPGGNLTQQIYGCCLRALPPWRERALGTKTDLITAILLMRASFQQYDLDFSWDMYKLVSQCVKKLNLHNIDQGFVSTFIQPEDGADHDRKGLWALVFVDLFFRLLHNRPAIMTANLAEWRVNFPAMNSAPGHPQYVVPTLAFFVRSRLTFLLLGFFDLSDEEEEDRNSVIKRVEGLCTEIEDLAREWSLKDSMDANENNVSGWWSLYELTLTANCSMFIMSRKMEVLQSEPSGISSMSGDTPASLLSVNIARNVLKLAFLGIRKYTNSLAASYIFGAFRCYMPYGCLAKQLLNSDPNEPGSSALSDMELLEQIAGTLSAIAGKNDNLVPLARTLHELNIGIHAKWEKAG</sequence>
<comment type="subcellular location">
    <subcellularLocation>
        <location evidence="1">Nucleus</location>
    </subcellularLocation>
</comment>
<dbReference type="Gene3D" id="4.10.240.10">
    <property type="entry name" value="Zn(2)-C6 fungal-type DNA-binding domain"/>
    <property type="match status" value="1"/>
</dbReference>
<dbReference type="GO" id="GO:0005634">
    <property type="term" value="C:nucleus"/>
    <property type="evidence" value="ECO:0007669"/>
    <property type="project" value="UniProtKB-SubCell"/>
</dbReference>
<feature type="compositionally biased region" description="Polar residues" evidence="3">
    <location>
        <begin position="96"/>
        <end position="119"/>
    </location>
</feature>
<dbReference type="GO" id="GO:0000981">
    <property type="term" value="F:DNA-binding transcription factor activity, RNA polymerase II-specific"/>
    <property type="evidence" value="ECO:0007669"/>
    <property type="project" value="InterPro"/>
</dbReference>
<dbReference type="EMBL" id="JAGMUU010000011">
    <property type="protein sequence ID" value="KAH7142727.1"/>
    <property type="molecule type" value="Genomic_DNA"/>
</dbReference>
<dbReference type="InterPro" id="IPR050613">
    <property type="entry name" value="Sec_Metabolite_Reg"/>
</dbReference>
<evidence type="ECO:0000256" key="3">
    <source>
        <dbReference type="SAM" id="MobiDB-lite"/>
    </source>
</evidence>
<dbReference type="SMART" id="SM00066">
    <property type="entry name" value="GAL4"/>
    <property type="match status" value="1"/>
</dbReference>
<dbReference type="CDD" id="cd12148">
    <property type="entry name" value="fungal_TF_MHR"/>
    <property type="match status" value="1"/>
</dbReference>